<dbReference type="InterPro" id="IPR001610">
    <property type="entry name" value="PAC"/>
</dbReference>
<dbReference type="SMART" id="SM00086">
    <property type="entry name" value="PAC"/>
    <property type="match status" value="1"/>
</dbReference>
<evidence type="ECO:0000259" key="9">
    <source>
        <dbReference type="PROSITE" id="PS50839"/>
    </source>
</evidence>
<dbReference type="GO" id="GO:0007165">
    <property type="term" value="P:signal transduction"/>
    <property type="evidence" value="ECO:0007669"/>
    <property type="project" value="UniProtKB-ARBA"/>
</dbReference>
<feature type="region of interest" description="Disordered" evidence="5">
    <location>
        <begin position="657"/>
        <end position="688"/>
    </location>
</feature>
<dbReference type="PROSITE" id="PS50887">
    <property type="entry name" value="GGDEF"/>
    <property type="match status" value="1"/>
</dbReference>
<dbReference type="KEGG" id="acom:CEW83_03910"/>
<gene>
    <name evidence="11" type="ORF">CEW83_03910</name>
</gene>
<dbReference type="InterPro" id="IPR000160">
    <property type="entry name" value="GGDEF_dom"/>
</dbReference>
<protein>
    <submittedName>
        <fullName evidence="11">GGDEF domain-containing protein</fullName>
    </submittedName>
</protein>
<dbReference type="PROSITE" id="PS50112">
    <property type="entry name" value="PAS"/>
    <property type="match status" value="1"/>
</dbReference>
<dbReference type="SUPFAM" id="SSF55073">
    <property type="entry name" value="Nucleotide cyclase"/>
    <property type="match status" value="1"/>
</dbReference>
<evidence type="ECO:0000256" key="4">
    <source>
        <dbReference type="ARBA" id="ARBA00023136"/>
    </source>
</evidence>
<evidence type="ECO:0000313" key="12">
    <source>
        <dbReference type="Proteomes" id="UP000244930"/>
    </source>
</evidence>
<proteinExistence type="predicted"/>
<dbReference type="CDD" id="cd01949">
    <property type="entry name" value="GGDEF"/>
    <property type="match status" value="1"/>
</dbReference>
<dbReference type="GO" id="GO:0003824">
    <property type="term" value="F:catalytic activity"/>
    <property type="evidence" value="ECO:0007669"/>
    <property type="project" value="UniProtKB-ARBA"/>
</dbReference>
<feature type="domain" description="PAC" evidence="8">
    <location>
        <begin position="430"/>
        <end position="482"/>
    </location>
</feature>
<feature type="domain" description="CHASE" evidence="9">
    <location>
        <begin position="103"/>
        <end position="299"/>
    </location>
</feature>
<dbReference type="Pfam" id="PF03924">
    <property type="entry name" value="CHASE"/>
    <property type="match status" value="1"/>
</dbReference>
<feature type="domain" description="PAS" evidence="7">
    <location>
        <begin position="353"/>
        <end position="427"/>
    </location>
</feature>
<evidence type="ECO:0000313" key="11">
    <source>
        <dbReference type="EMBL" id="AWI74464.1"/>
    </source>
</evidence>
<dbReference type="Proteomes" id="UP000244930">
    <property type="component" value="Chromosome"/>
</dbReference>
<dbReference type="SMART" id="SM01079">
    <property type="entry name" value="CHASE"/>
    <property type="match status" value="1"/>
</dbReference>
<name>A0A2U8GLU6_9RHOO</name>
<dbReference type="RefSeq" id="WP_108948171.1">
    <property type="nucleotide sequence ID" value="NZ_CP022187.1"/>
</dbReference>
<organism evidence="11 12">
    <name type="scientific">Parazoarcus communis</name>
    <dbReference type="NCBI Taxonomy" id="41977"/>
    <lineage>
        <taxon>Bacteria</taxon>
        <taxon>Pseudomonadati</taxon>
        <taxon>Pseudomonadota</taxon>
        <taxon>Betaproteobacteria</taxon>
        <taxon>Rhodocyclales</taxon>
        <taxon>Zoogloeaceae</taxon>
        <taxon>Parazoarcus</taxon>
    </lineage>
</organism>
<dbReference type="FunFam" id="3.30.70.270:FF:000001">
    <property type="entry name" value="Diguanylate cyclase domain protein"/>
    <property type="match status" value="1"/>
</dbReference>
<dbReference type="InterPro" id="IPR000014">
    <property type="entry name" value="PAS"/>
</dbReference>
<dbReference type="PROSITE" id="PS50113">
    <property type="entry name" value="PAC"/>
    <property type="match status" value="1"/>
</dbReference>
<dbReference type="InterPro" id="IPR052163">
    <property type="entry name" value="DGC-Regulatory_Protein"/>
</dbReference>
<feature type="transmembrane region" description="Helical" evidence="6">
    <location>
        <begin position="21"/>
        <end position="39"/>
    </location>
</feature>
<dbReference type="InterPro" id="IPR035965">
    <property type="entry name" value="PAS-like_dom_sf"/>
</dbReference>
<dbReference type="Gene3D" id="3.30.70.270">
    <property type="match status" value="1"/>
</dbReference>
<comment type="subcellular location">
    <subcellularLocation>
        <location evidence="1">Membrane</location>
    </subcellularLocation>
</comment>
<keyword evidence="4 6" id="KW-0472">Membrane</keyword>
<dbReference type="Gene3D" id="3.30.450.350">
    <property type="entry name" value="CHASE domain"/>
    <property type="match status" value="1"/>
</dbReference>
<evidence type="ECO:0000256" key="2">
    <source>
        <dbReference type="ARBA" id="ARBA00022692"/>
    </source>
</evidence>
<dbReference type="InterPro" id="IPR042240">
    <property type="entry name" value="CHASE_sf"/>
</dbReference>
<evidence type="ECO:0000256" key="3">
    <source>
        <dbReference type="ARBA" id="ARBA00022989"/>
    </source>
</evidence>
<dbReference type="SMART" id="SM00267">
    <property type="entry name" value="GGDEF"/>
    <property type="match status" value="1"/>
</dbReference>
<keyword evidence="3 6" id="KW-1133">Transmembrane helix</keyword>
<dbReference type="InterPro" id="IPR006189">
    <property type="entry name" value="CHASE_dom"/>
</dbReference>
<dbReference type="Gene3D" id="3.30.450.20">
    <property type="entry name" value="PAS domain"/>
    <property type="match status" value="1"/>
</dbReference>
<keyword evidence="12" id="KW-1185">Reference proteome</keyword>
<evidence type="ECO:0000259" key="10">
    <source>
        <dbReference type="PROSITE" id="PS50887"/>
    </source>
</evidence>
<evidence type="ECO:0000256" key="6">
    <source>
        <dbReference type="SAM" id="Phobius"/>
    </source>
</evidence>
<dbReference type="InterPro" id="IPR043128">
    <property type="entry name" value="Rev_trsase/Diguanyl_cyclase"/>
</dbReference>
<keyword evidence="2 6" id="KW-0812">Transmembrane</keyword>
<dbReference type="InterPro" id="IPR013655">
    <property type="entry name" value="PAS_fold_3"/>
</dbReference>
<accession>A0A2U8GLU6</accession>
<dbReference type="PANTHER" id="PTHR46663">
    <property type="entry name" value="DIGUANYLATE CYCLASE DGCT-RELATED"/>
    <property type="match status" value="1"/>
</dbReference>
<evidence type="ECO:0000256" key="5">
    <source>
        <dbReference type="SAM" id="MobiDB-lite"/>
    </source>
</evidence>
<dbReference type="Pfam" id="PF00990">
    <property type="entry name" value="GGDEF"/>
    <property type="match status" value="1"/>
</dbReference>
<evidence type="ECO:0000259" key="8">
    <source>
        <dbReference type="PROSITE" id="PS50113"/>
    </source>
</evidence>
<dbReference type="NCBIfam" id="TIGR00229">
    <property type="entry name" value="sensory_box"/>
    <property type="match status" value="1"/>
</dbReference>
<dbReference type="CDD" id="cd00130">
    <property type="entry name" value="PAS"/>
    <property type="match status" value="1"/>
</dbReference>
<dbReference type="AlphaFoldDB" id="A0A2U8GLU6"/>
<evidence type="ECO:0000256" key="1">
    <source>
        <dbReference type="ARBA" id="ARBA00004370"/>
    </source>
</evidence>
<dbReference type="InterPro" id="IPR000700">
    <property type="entry name" value="PAS-assoc_C"/>
</dbReference>
<sequence length="688" mass="77311">MLPDSTSTSRQVRRVLNQTSTAWVVLGVSLILTVISWQFSAHAFFKRGQDRFLFRIEKETVTLISRMQAYEQVLLGARALFAASDEVTRGDWYAYVEGLSINENLPGIQGTGYAQLVRAEDKASHLQTVRAQGFPYYDIEPKGDRETFTPIVYLEPFDERNRRAFGFDMFSDPVRREAMERARDTGWPALSGKVTLVQETQEDVQPGFLIYLPVYHNQMPQDSVAQRRAALLGFVYSPFRAHDLMRGLFGERDEDTEIELFDGTPEPANLLFSTSQKVRKARHNADKQIRIGGREWTLRFHSRPEYEIATVSVQPWIILFGGTALNLLLFAVMFSNARHVKRMDAAALTLAQSRDRYLNLVDNVPGTVFRSEPKSTWRFHHLSPSIGALTGEPADAFLEGRVSYARFIHPDDTAGVKSSIDAALRAGTPYEVEYRIRQQNGRLRWVSERGRTSYDDSGKAQWIDGVIIDITERKLAETAIRELAFYDPLTRLPNRRLLDDRLRHALLASERSRCCGAVLFIDLDNFKPLNDNHGHEVGDMMLCEVAHRLYDAVRESDTVARLGGDEFVVMIENLGMDCSEATVKACQVANKILTALNREYRLGEHVHCSTPSIGLTTFCGLGRSAGQLIREADHAMYRAKEAGRNTVRVFEYDSTAAGDEASGKRCAPPGQTSGSDAATADPEPKGPQ</sequence>
<reference evidence="11 12" key="1">
    <citation type="submission" date="2017-06" db="EMBL/GenBank/DDBJ databases">
        <title>Azoarcus.</title>
        <authorList>
            <person name="Woo J.-H."/>
            <person name="Kim H.-S."/>
        </authorList>
    </citation>
    <scope>NUCLEOTIDE SEQUENCE [LARGE SCALE GENOMIC DNA]</scope>
    <source>
        <strain evidence="11 12">TSPY31</strain>
    </source>
</reference>
<feature type="domain" description="GGDEF" evidence="10">
    <location>
        <begin position="514"/>
        <end position="652"/>
    </location>
</feature>
<dbReference type="Pfam" id="PF08447">
    <property type="entry name" value="PAS_3"/>
    <property type="match status" value="1"/>
</dbReference>
<dbReference type="NCBIfam" id="TIGR00254">
    <property type="entry name" value="GGDEF"/>
    <property type="match status" value="1"/>
</dbReference>
<evidence type="ECO:0000259" key="7">
    <source>
        <dbReference type="PROSITE" id="PS50112"/>
    </source>
</evidence>
<dbReference type="PROSITE" id="PS50839">
    <property type="entry name" value="CHASE"/>
    <property type="match status" value="1"/>
</dbReference>
<dbReference type="SUPFAM" id="SSF55785">
    <property type="entry name" value="PYP-like sensor domain (PAS domain)"/>
    <property type="match status" value="1"/>
</dbReference>
<dbReference type="EMBL" id="CP022187">
    <property type="protein sequence ID" value="AWI74464.1"/>
    <property type="molecule type" value="Genomic_DNA"/>
</dbReference>
<dbReference type="PANTHER" id="PTHR46663:SF3">
    <property type="entry name" value="SLL0267 PROTEIN"/>
    <property type="match status" value="1"/>
</dbReference>
<dbReference type="GO" id="GO:0016020">
    <property type="term" value="C:membrane"/>
    <property type="evidence" value="ECO:0007669"/>
    <property type="project" value="UniProtKB-SubCell"/>
</dbReference>
<dbReference type="InterPro" id="IPR029787">
    <property type="entry name" value="Nucleotide_cyclase"/>
</dbReference>